<feature type="domain" description="PilZ" evidence="3">
    <location>
        <begin position="348"/>
        <end position="430"/>
    </location>
</feature>
<protein>
    <recommendedName>
        <fullName evidence="3">PilZ domain-containing protein</fullName>
    </recommendedName>
</protein>
<feature type="compositionally biased region" description="Polar residues" evidence="2">
    <location>
        <begin position="322"/>
        <end position="336"/>
    </location>
</feature>
<accession>A0A5K7YWR4</accession>
<feature type="coiled-coil region" evidence="1">
    <location>
        <begin position="175"/>
        <end position="269"/>
    </location>
</feature>
<feature type="region of interest" description="Disordered" evidence="2">
    <location>
        <begin position="322"/>
        <end position="351"/>
    </location>
</feature>
<dbReference type="SUPFAM" id="SSF141371">
    <property type="entry name" value="PilZ domain-like"/>
    <property type="match status" value="1"/>
</dbReference>
<organism evidence="4 5">
    <name type="scientific">Desulfosarcina widdelii</name>
    <dbReference type="NCBI Taxonomy" id="947919"/>
    <lineage>
        <taxon>Bacteria</taxon>
        <taxon>Pseudomonadati</taxon>
        <taxon>Thermodesulfobacteriota</taxon>
        <taxon>Desulfobacteria</taxon>
        <taxon>Desulfobacterales</taxon>
        <taxon>Desulfosarcinaceae</taxon>
        <taxon>Desulfosarcina</taxon>
    </lineage>
</organism>
<dbReference type="EMBL" id="AP021875">
    <property type="protein sequence ID" value="BBO74202.1"/>
    <property type="molecule type" value="Genomic_DNA"/>
</dbReference>
<dbReference type="Proteomes" id="UP000427769">
    <property type="component" value="Chromosome"/>
</dbReference>
<gene>
    <name evidence="4" type="ORF">DSCW_16190</name>
</gene>
<evidence type="ECO:0000256" key="2">
    <source>
        <dbReference type="SAM" id="MobiDB-lite"/>
    </source>
</evidence>
<keyword evidence="5" id="KW-1185">Reference proteome</keyword>
<evidence type="ECO:0000256" key="1">
    <source>
        <dbReference type="SAM" id="Coils"/>
    </source>
</evidence>
<dbReference type="InterPro" id="IPR009875">
    <property type="entry name" value="PilZ_domain"/>
</dbReference>
<reference evidence="4 5" key="1">
    <citation type="submission" date="2019-11" db="EMBL/GenBank/DDBJ databases">
        <title>Comparative genomics of hydrocarbon-degrading Desulfosarcina strains.</title>
        <authorList>
            <person name="Watanabe M."/>
            <person name="Kojima H."/>
            <person name="Fukui M."/>
        </authorList>
    </citation>
    <scope>NUCLEOTIDE SEQUENCE [LARGE SCALE GENOMIC DNA]</scope>
    <source>
        <strain evidence="4 5">PP31</strain>
    </source>
</reference>
<dbReference type="GO" id="GO:0035438">
    <property type="term" value="F:cyclic-di-GMP binding"/>
    <property type="evidence" value="ECO:0007669"/>
    <property type="project" value="InterPro"/>
</dbReference>
<dbReference type="AlphaFoldDB" id="A0A5K7YWR4"/>
<evidence type="ECO:0000313" key="5">
    <source>
        <dbReference type="Proteomes" id="UP000427769"/>
    </source>
</evidence>
<name>A0A5K7YWR4_9BACT</name>
<feature type="region of interest" description="Disordered" evidence="2">
    <location>
        <begin position="276"/>
        <end position="307"/>
    </location>
</feature>
<keyword evidence="1" id="KW-0175">Coiled coil</keyword>
<evidence type="ECO:0000259" key="3">
    <source>
        <dbReference type="Pfam" id="PF07238"/>
    </source>
</evidence>
<dbReference type="KEGG" id="dwd:DSCW_16190"/>
<sequence>MGQEASLKLLDLGSDATIDDANRAYGYLHRMIDMFHKEAGEEDRGNREEDMDMLTCAYEKAIAFISDRDPSSGLQESASSPELKAAAAESADLHFTVNFPADSNQRGALIDNSLPEPNHRTIQDAISITARRLRQTEAALPEAREAVDAASTAARTASRQHERARQARVNAEIAAKSAKSRVLLLEIEAKRAMEEAIAVAEKARDRVVGARQAANQARQEAQNAHKEAERVRQSEETAAAQVVCAEDHLEKEKTRLQALTHTLLQTRERMRLFANTGMDTQDPGKEAPVVAQKKPVYDRDDDPEQSDRQRVLDDLMEIEASLQSRKQGPGSSQPIVDTSKEAVDLESERRRHPRVVYPPHCCPVLSMEGRSIPIIDMSTAGMRLSPDVAAPDLRIVRGMVVFDDGQPLSVTGKVVRQDDRGLGLKLVTRIGNRIIDRERMRLCA</sequence>
<evidence type="ECO:0000313" key="4">
    <source>
        <dbReference type="EMBL" id="BBO74202.1"/>
    </source>
</evidence>
<dbReference type="Pfam" id="PF07238">
    <property type="entry name" value="PilZ"/>
    <property type="match status" value="1"/>
</dbReference>
<feature type="compositionally biased region" description="Basic and acidic residues" evidence="2">
    <location>
        <begin position="338"/>
        <end position="349"/>
    </location>
</feature>
<proteinExistence type="predicted"/>